<keyword evidence="6" id="KW-1185">Reference proteome</keyword>
<dbReference type="OMA" id="THLLPMN"/>
<proteinExistence type="inferred from homology"/>
<reference evidence="6" key="1">
    <citation type="journal article" date="2013" name="Science">
        <title>The Amborella genome and the evolution of flowering plants.</title>
        <authorList>
            <consortium name="Amborella Genome Project"/>
        </authorList>
    </citation>
    <scope>NUCLEOTIDE SEQUENCE [LARGE SCALE GENOMIC DNA]</scope>
</reference>
<evidence type="ECO:0000259" key="4">
    <source>
        <dbReference type="PROSITE" id="PS01031"/>
    </source>
</evidence>
<dbReference type="AlphaFoldDB" id="W1NUL9"/>
<dbReference type="Gene3D" id="2.60.40.790">
    <property type="match status" value="1"/>
</dbReference>
<evidence type="ECO:0000256" key="2">
    <source>
        <dbReference type="RuleBase" id="RU003616"/>
    </source>
</evidence>
<accession>W1NUL9</accession>
<organism evidence="5 6">
    <name type="scientific">Amborella trichopoda</name>
    <dbReference type="NCBI Taxonomy" id="13333"/>
    <lineage>
        <taxon>Eukaryota</taxon>
        <taxon>Viridiplantae</taxon>
        <taxon>Streptophyta</taxon>
        <taxon>Embryophyta</taxon>
        <taxon>Tracheophyta</taxon>
        <taxon>Spermatophyta</taxon>
        <taxon>Magnoliopsida</taxon>
        <taxon>Amborellales</taxon>
        <taxon>Amborellaceae</taxon>
        <taxon>Amborella</taxon>
    </lineage>
</organism>
<dbReference type="InterPro" id="IPR002068">
    <property type="entry name" value="A-crystallin/Hsp20_dom"/>
</dbReference>
<protein>
    <recommendedName>
        <fullName evidence="4">SHSP domain-containing protein</fullName>
    </recommendedName>
</protein>
<comment type="similarity">
    <text evidence="1 2">Belongs to the small heat shock protein (HSP20) family.</text>
</comment>
<dbReference type="Pfam" id="PF00011">
    <property type="entry name" value="HSP20"/>
    <property type="match status" value="1"/>
</dbReference>
<dbReference type="HOGENOM" id="CLU_072427_0_0_1"/>
<evidence type="ECO:0000313" key="5">
    <source>
        <dbReference type="EMBL" id="ERM98354.1"/>
    </source>
</evidence>
<dbReference type="CDD" id="cd06464">
    <property type="entry name" value="ACD_sHsps-like"/>
    <property type="match status" value="1"/>
</dbReference>
<feature type="domain" description="SHSP" evidence="4">
    <location>
        <begin position="123"/>
        <end position="218"/>
    </location>
</feature>
<dbReference type="GO" id="GO:0034605">
    <property type="term" value="P:cellular response to heat"/>
    <property type="evidence" value="ECO:0000318"/>
    <property type="project" value="GO_Central"/>
</dbReference>
<dbReference type="eggNOG" id="KOG0710">
    <property type="taxonomic scope" value="Eukaryota"/>
</dbReference>
<dbReference type="PROSITE" id="PS01031">
    <property type="entry name" value="SHSP"/>
    <property type="match status" value="1"/>
</dbReference>
<feature type="region of interest" description="Disordered" evidence="3">
    <location>
        <begin position="59"/>
        <end position="80"/>
    </location>
</feature>
<dbReference type="SUPFAM" id="SSF49764">
    <property type="entry name" value="HSP20-like chaperones"/>
    <property type="match status" value="1"/>
</dbReference>
<evidence type="ECO:0000313" key="6">
    <source>
        <dbReference type="Proteomes" id="UP000017836"/>
    </source>
</evidence>
<feature type="non-terminal residue" evidence="5">
    <location>
        <position position="218"/>
    </location>
</feature>
<evidence type="ECO:0000256" key="3">
    <source>
        <dbReference type="SAM" id="MobiDB-lite"/>
    </source>
</evidence>
<dbReference type="InterPro" id="IPR008978">
    <property type="entry name" value="HSP20-like_chaperone"/>
</dbReference>
<name>W1NUL9_AMBTC</name>
<dbReference type="EMBL" id="KI395390">
    <property type="protein sequence ID" value="ERM98354.1"/>
    <property type="molecule type" value="Genomic_DNA"/>
</dbReference>
<dbReference type="Proteomes" id="UP000017836">
    <property type="component" value="Unassembled WGS sequence"/>
</dbReference>
<evidence type="ECO:0000256" key="1">
    <source>
        <dbReference type="PROSITE-ProRule" id="PRU00285"/>
    </source>
</evidence>
<gene>
    <name evidence="5" type="ORF">AMTR_s00170p00069910</name>
</gene>
<dbReference type="STRING" id="13333.W1NUL9"/>
<sequence>MNSVIRRRDNRMFFARQGSISQARFMQQVTIQEFEDLGNGNLSRQDTPSECSVNVLKDSHSTDPPMFARPTQKAAESSKVGDEQDCKLAAKECPMFARMDSGMNKSGVANKEKQLPDSQSRKISVAEWSPRMDIVESGSKYIITVELPGVGSRGIRVEMDDKNLVLSGTRLTQEWRDASDPVYSAPVYHMREITQGPYRAVWKLPGDVNKDGVSAEFV</sequence>